<proteinExistence type="predicted"/>
<gene>
    <name evidence="3" type="ORF">LMG32289_03906</name>
</gene>
<dbReference type="PANTHER" id="PTHR36251:SF2">
    <property type="entry name" value="GIFSY-2 PROPHAGE HOST SPECIFICITY PROTEIN J, PHAGE LAMBDA"/>
    <property type="match status" value="1"/>
</dbReference>
<evidence type="ECO:0000313" key="4">
    <source>
        <dbReference type="Proteomes" id="UP000706525"/>
    </source>
</evidence>
<dbReference type="CDD" id="cd00063">
    <property type="entry name" value="FN3"/>
    <property type="match status" value="1"/>
</dbReference>
<feature type="domain" description="Fibronectin type-III" evidence="2">
    <location>
        <begin position="718"/>
        <end position="816"/>
    </location>
</feature>
<sequence length="1052" mass="112658">MRDIIGYGGGKDGGGGSTPVESPDSLHSIAYARVLDLVSEGEISGLVNGLQSVLLDGTPILNPDGSQNFMNVSLAHRTGTQDQDYIPGFPSVENEQAVGVTLTTANPWVHAINNSQLSAVRIRLAVPALSKANTSNGDIGGYRIDYAIDLSTDGSSYVTVVSAAFDGKTTNEYARSHRVDLPPAAQGWSVRVRRLTPNANSQTIADTTIIQSITDVIDGKLRYPNSAIVGLQIDARQFNNIPSRAFDMRGRIIRVPSNYDPLTRNYAGVWDGTFKMAWTDCPAWIFYDLALHPRYGLGDRVNAAMVDKWSLYQIAQYCDEFVEDGRGGMEPRFTCNCYLQSRADAYKVLQDLASVFRGMSYWASGNVVAACDMPSDPVYTFTAANVIDGKFSYQGSGLKARKTVALVSWNDPADAYRAKVEYVSDDEGIALYGVRQTEATAFGCTSQGQAQRMGRWILLTSRLETEVVSFSVGLDATLAAPGAVIRVADPTRAGRRLGGRIRSAAGRTVVLDKADQVAAGNTLTVILPTGEAQTRTIQTVVGDTVTMTADWTAVPEPESVWAVESSELKTQLFRILSITEKEGITRDVAALRHEPGKYGFIDSGTRIEPRPVTVIPPSVQPPPAEVLIGSFSVIAQGIASTTMTISWPAVASAVAYEVEWRRDNSEWVRAGRTGSLSIEVPNIYAGTYLARVRAINAIDVPSIPAYSVETVLAGKTSPPPVVTSLVATGLVFAIRLDWGFPNDGPLDVERTEIWYSQTTSLFDAIKLADFAFPQNTHTLMGLAAGTTFFFWARLVDKSGNIGAWYPAGIGVQGQSSADADEILEYLSGKIGKTELAQGLLSQIESVAPPFAGSTEEFAGSVQIFAGIVSIQSLQQEADLALAQQQTTLQAQIGENTALVQTTASAMVALDGKISAAYTIKVGLTQDGKYYGAGMAIGVSNESGVAQSQILFQADRFALLNVANGVVSTPFVIQGGQTFIAQALIGSGWITNAMIGDFIQSNNYVAGVSGWRIDKAGTFEINGVAGGGRMLLTSQYLKFIDPSGIARFEAGNV</sequence>
<dbReference type="PANTHER" id="PTHR36251">
    <property type="entry name" value="FELS-1 PROPHAGE HOST SPECIFICITY PROTEIN-RELATED"/>
    <property type="match status" value="1"/>
</dbReference>
<dbReference type="Pfam" id="PF13550">
    <property type="entry name" value="Phage-tail_3"/>
    <property type="match status" value="1"/>
</dbReference>
<dbReference type="InterPro" id="IPR055385">
    <property type="entry name" value="GpJ_HDII-ins2"/>
</dbReference>
<dbReference type="InterPro" id="IPR032876">
    <property type="entry name" value="J_dom"/>
</dbReference>
<evidence type="ECO:0000313" key="3">
    <source>
        <dbReference type="EMBL" id="CAG9177785.1"/>
    </source>
</evidence>
<dbReference type="Proteomes" id="UP000706525">
    <property type="component" value="Unassembled WGS sequence"/>
</dbReference>
<dbReference type="InterPro" id="IPR053171">
    <property type="entry name" value="Viral_Tip_Attach_Protein"/>
</dbReference>
<protein>
    <recommendedName>
        <fullName evidence="2">Fibronectin type-III domain-containing protein</fullName>
    </recommendedName>
</protein>
<accession>A0ABM8XCZ4</accession>
<dbReference type="RefSeq" id="WP_223991236.1">
    <property type="nucleotide sequence ID" value="NZ_CAJZAG010000007.1"/>
</dbReference>
<reference evidence="3 4" key="1">
    <citation type="submission" date="2021-08" db="EMBL/GenBank/DDBJ databases">
        <authorList>
            <person name="Peeters C."/>
        </authorList>
    </citation>
    <scope>NUCLEOTIDE SEQUENCE [LARGE SCALE GENOMIC DNA]</scope>
    <source>
        <strain evidence="3 4">LMG 32289</strain>
    </source>
</reference>
<dbReference type="PROSITE" id="PS50853">
    <property type="entry name" value="FN3"/>
    <property type="match status" value="1"/>
</dbReference>
<dbReference type="SUPFAM" id="SSF49265">
    <property type="entry name" value="Fibronectin type III"/>
    <property type="match status" value="1"/>
</dbReference>
<dbReference type="InterPro" id="IPR015406">
    <property type="entry name" value="GpJ_CSF"/>
</dbReference>
<dbReference type="InterPro" id="IPR003961">
    <property type="entry name" value="FN3_dom"/>
</dbReference>
<name>A0ABM8XCZ4_9BURK</name>
<feature type="region of interest" description="Disordered" evidence="1">
    <location>
        <begin position="1"/>
        <end position="22"/>
    </location>
</feature>
<dbReference type="Gene3D" id="2.60.40.10">
    <property type="entry name" value="Immunoglobulins"/>
    <property type="match status" value="1"/>
</dbReference>
<dbReference type="InterPro" id="IPR036116">
    <property type="entry name" value="FN3_sf"/>
</dbReference>
<dbReference type="EMBL" id="CAJZAG010000007">
    <property type="protein sequence ID" value="CAG9177785.1"/>
    <property type="molecule type" value="Genomic_DNA"/>
</dbReference>
<dbReference type="Pfam" id="PF09327">
    <property type="entry name" value="Phage_Tail_Tip"/>
    <property type="match status" value="1"/>
</dbReference>
<comment type="caution">
    <text evidence="3">The sequence shown here is derived from an EMBL/GenBank/DDBJ whole genome shotgun (WGS) entry which is preliminary data.</text>
</comment>
<feature type="compositionally biased region" description="Gly residues" evidence="1">
    <location>
        <begin position="1"/>
        <end position="17"/>
    </location>
</feature>
<evidence type="ECO:0000259" key="2">
    <source>
        <dbReference type="PROSITE" id="PS50853"/>
    </source>
</evidence>
<organism evidence="3 4">
    <name type="scientific">Cupriavidus pampae</name>
    <dbReference type="NCBI Taxonomy" id="659251"/>
    <lineage>
        <taxon>Bacteria</taxon>
        <taxon>Pseudomonadati</taxon>
        <taxon>Pseudomonadota</taxon>
        <taxon>Betaproteobacteria</taxon>
        <taxon>Burkholderiales</taxon>
        <taxon>Burkholderiaceae</taxon>
        <taxon>Cupriavidus</taxon>
    </lineage>
</organism>
<evidence type="ECO:0000256" key="1">
    <source>
        <dbReference type="SAM" id="MobiDB-lite"/>
    </source>
</evidence>
<keyword evidence="4" id="KW-1185">Reference proteome</keyword>
<dbReference type="Pfam" id="PF24801">
    <property type="entry name" value="FNIII-A_GpJ"/>
    <property type="match status" value="1"/>
</dbReference>
<dbReference type="InterPro" id="IPR013783">
    <property type="entry name" value="Ig-like_fold"/>
</dbReference>